<dbReference type="PROSITE" id="PS50089">
    <property type="entry name" value="ZF_RING_2"/>
    <property type="match status" value="1"/>
</dbReference>
<dbReference type="Proteomes" id="UP000825890">
    <property type="component" value="Unassembled WGS sequence"/>
</dbReference>
<proteinExistence type="predicted"/>
<gene>
    <name evidence="4" type="ORF">CKM354_001271100</name>
</gene>
<accession>A0A9P3FMM4</accession>
<keyword evidence="2" id="KW-1133">Transmembrane helix</keyword>
<dbReference type="InterPro" id="IPR013083">
    <property type="entry name" value="Znf_RING/FYVE/PHD"/>
</dbReference>
<keyword evidence="2" id="KW-0472">Membrane</keyword>
<organism evidence="4 5">
    <name type="scientific">Cercospora kikuchii</name>
    <dbReference type="NCBI Taxonomy" id="84275"/>
    <lineage>
        <taxon>Eukaryota</taxon>
        <taxon>Fungi</taxon>
        <taxon>Dikarya</taxon>
        <taxon>Ascomycota</taxon>
        <taxon>Pezizomycotina</taxon>
        <taxon>Dothideomycetes</taxon>
        <taxon>Dothideomycetidae</taxon>
        <taxon>Mycosphaerellales</taxon>
        <taxon>Mycosphaerellaceae</taxon>
        <taxon>Cercospora</taxon>
    </lineage>
</organism>
<feature type="domain" description="RING-type" evidence="3">
    <location>
        <begin position="24"/>
        <end position="64"/>
    </location>
</feature>
<dbReference type="RefSeq" id="XP_044664171.1">
    <property type="nucleotide sequence ID" value="XM_044808236.1"/>
</dbReference>
<evidence type="ECO:0000256" key="1">
    <source>
        <dbReference type="PROSITE-ProRule" id="PRU00175"/>
    </source>
</evidence>
<dbReference type="EMBL" id="BOLY01000009">
    <property type="protein sequence ID" value="GIZ49684.1"/>
    <property type="molecule type" value="Genomic_DNA"/>
</dbReference>
<dbReference type="OrthoDB" id="10333165at2759"/>
<name>A0A9P3FMM4_9PEZI</name>
<keyword evidence="1" id="KW-0479">Metal-binding</keyword>
<evidence type="ECO:0000313" key="5">
    <source>
        <dbReference type="Proteomes" id="UP000825890"/>
    </source>
</evidence>
<dbReference type="Pfam" id="PF13639">
    <property type="entry name" value="zf-RING_2"/>
    <property type="match status" value="1"/>
</dbReference>
<dbReference type="Gene3D" id="3.30.40.10">
    <property type="entry name" value="Zinc/RING finger domain, C3HC4 (zinc finger)"/>
    <property type="match status" value="1"/>
</dbReference>
<keyword evidence="1" id="KW-0862">Zinc</keyword>
<comment type="caution">
    <text evidence="4">The sequence shown here is derived from an EMBL/GenBank/DDBJ whole genome shotgun (WGS) entry which is preliminary data.</text>
</comment>
<dbReference type="SUPFAM" id="SSF57850">
    <property type="entry name" value="RING/U-box"/>
    <property type="match status" value="1"/>
</dbReference>
<reference evidence="4 5" key="1">
    <citation type="submission" date="2021-01" db="EMBL/GenBank/DDBJ databases">
        <title>Cercospora kikuchii MAFF 305040 whole genome shotgun sequence.</title>
        <authorList>
            <person name="Kashiwa T."/>
            <person name="Suzuki T."/>
        </authorList>
    </citation>
    <scope>NUCLEOTIDE SEQUENCE [LARGE SCALE GENOMIC DNA]</scope>
    <source>
        <strain evidence="4 5">MAFF 305040</strain>
    </source>
</reference>
<dbReference type="InterPro" id="IPR001841">
    <property type="entry name" value="Znf_RING"/>
</dbReference>
<dbReference type="AlphaFoldDB" id="A0A9P3FMM4"/>
<feature type="transmembrane region" description="Helical" evidence="2">
    <location>
        <begin position="109"/>
        <end position="127"/>
    </location>
</feature>
<keyword evidence="2" id="KW-0812">Transmembrane</keyword>
<protein>
    <recommendedName>
        <fullName evidence="3">RING-type domain-containing protein</fullName>
    </recommendedName>
</protein>
<dbReference type="GeneID" id="68298286"/>
<sequence length="128" mass="14933">MQTQDEFLSNPGLVPQQHTVNRDCMICHEELINPVTTSSCECRVLYCRECIVAWFKSSNKCATCATRCYYLKPDYDEGEDYIYNEHEDENGEYRESYLFDVEAQSTCNALQLLILFSVLLFLSIISWQ</sequence>
<evidence type="ECO:0000259" key="3">
    <source>
        <dbReference type="PROSITE" id="PS50089"/>
    </source>
</evidence>
<evidence type="ECO:0000256" key="2">
    <source>
        <dbReference type="SAM" id="Phobius"/>
    </source>
</evidence>
<dbReference type="GO" id="GO:0008270">
    <property type="term" value="F:zinc ion binding"/>
    <property type="evidence" value="ECO:0007669"/>
    <property type="project" value="UniProtKB-KW"/>
</dbReference>
<evidence type="ECO:0000313" key="4">
    <source>
        <dbReference type="EMBL" id="GIZ49684.1"/>
    </source>
</evidence>
<keyword evidence="1" id="KW-0863">Zinc-finger</keyword>
<keyword evidence="5" id="KW-1185">Reference proteome</keyword>